<dbReference type="Ensembl" id="ENSSSCT00040078745.1">
    <property type="protein sequence ID" value="ENSSSCP00040033982.1"/>
    <property type="gene ID" value="ENSSSCG00040057709.1"/>
</dbReference>
<comment type="function">
    <text evidence="13">Serine endopeptidase which is involved in the processing of hormone and other protein precursors at sites comprised of pairs of basic amino acid residues. Responsible for the release of glucagon from proglucagon in pancreatic A cells.</text>
</comment>
<keyword evidence="4 19" id="KW-0645">Protease</keyword>
<dbReference type="FunFam" id="2.60.120.260:FF:000234">
    <property type="entry name" value="Proprotein convertase subtilisin/kexin type 2"/>
    <property type="match status" value="1"/>
</dbReference>
<dbReference type="Proteomes" id="UP000694727">
    <property type="component" value="Unplaced"/>
</dbReference>
<dbReference type="Gene3D" id="2.60.120.260">
    <property type="entry name" value="Galactose-binding domain-like"/>
    <property type="match status" value="1"/>
</dbReference>
<dbReference type="GO" id="GO:0005576">
    <property type="term" value="C:extracellular region"/>
    <property type="evidence" value="ECO:0007669"/>
    <property type="project" value="UniProtKB-SubCell"/>
</dbReference>
<dbReference type="InterPro" id="IPR038466">
    <property type="entry name" value="S8_pro-domain_sf"/>
</dbReference>
<dbReference type="PROSITE" id="PS51829">
    <property type="entry name" value="P_HOMO_B"/>
    <property type="match status" value="1"/>
</dbReference>
<dbReference type="Proteomes" id="UP000314985">
    <property type="component" value="Chromosome 17"/>
</dbReference>
<evidence type="ECO:0000256" key="11">
    <source>
        <dbReference type="ARBA" id="ARBA00023180"/>
    </source>
</evidence>
<comment type="catalytic activity">
    <reaction evidence="12">
        <text>Release of protein hormones and neuropeptides from their precursors, generally by hydrolysis of -Lys-Arg-|- bonds.</text>
        <dbReference type="EC" id="3.4.21.94"/>
    </reaction>
</comment>
<dbReference type="Pfam" id="PF16470">
    <property type="entry name" value="S8_pro-domain"/>
    <property type="match status" value="1"/>
</dbReference>
<dbReference type="Pfam" id="PF00082">
    <property type="entry name" value="Peptidase_S8"/>
    <property type="match status" value="1"/>
</dbReference>
<evidence type="ECO:0000256" key="12">
    <source>
        <dbReference type="ARBA" id="ARBA00036323"/>
    </source>
</evidence>
<evidence type="ECO:0000256" key="4">
    <source>
        <dbReference type="ARBA" id="ARBA00022670"/>
    </source>
</evidence>
<evidence type="ECO:0000256" key="13">
    <source>
        <dbReference type="ARBA" id="ARBA00037494"/>
    </source>
</evidence>
<evidence type="ECO:0000256" key="16">
    <source>
        <dbReference type="ARBA" id="ARBA00042083"/>
    </source>
</evidence>
<evidence type="ECO:0000256" key="3">
    <source>
        <dbReference type="ARBA" id="ARBA00022525"/>
    </source>
</evidence>
<evidence type="ECO:0000313" key="23">
    <source>
        <dbReference type="Ensembl" id="ENSSSCP00070033627.1"/>
    </source>
</evidence>
<dbReference type="Gene3D" id="3.30.70.850">
    <property type="entry name" value="Peptidase S8, pro-domain"/>
    <property type="match status" value="1"/>
</dbReference>
<dbReference type="InterPro" id="IPR002884">
    <property type="entry name" value="P_dom"/>
</dbReference>
<dbReference type="Proteomes" id="UP000694722">
    <property type="component" value="Unplaced"/>
</dbReference>
<feature type="active site" description="Charge relay system" evidence="18 19">
    <location>
        <position position="384"/>
    </location>
</feature>
<evidence type="ECO:0000256" key="19">
    <source>
        <dbReference type="PROSITE-ProRule" id="PRU01240"/>
    </source>
</evidence>
<dbReference type="SUPFAM" id="SSF52743">
    <property type="entry name" value="Subtilisin-like"/>
    <property type="match status" value="1"/>
</dbReference>
<evidence type="ECO:0000259" key="21">
    <source>
        <dbReference type="PROSITE" id="PS51829"/>
    </source>
</evidence>
<keyword evidence="3" id="KW-0964">Secreted</keyword>
<name>A0A8D0TPH4_PIG</name>
<keyword evidence="8 19" id="KW-0720">Serine protease</keyword>
<evidence type="ECO:0000256" key="5">
    <source>
        <dbReference type="ARBA" id="ARBA00022685"/>
    </source>
</evidence>
<dbReference type="GO" id="GO:0016486">
    <property type="term" value="P:peptide hormone processing"/>
    <property type="evidence" value="ECO:0007669"/>
    <property type="project" value="UniProtKB-ARBA"/>
</dbReference>
<comment type="similarity">
    <text evidence="2">Belongs to the peptidase S8 family. Furin subfamily.</text>
</comment>
<dbReference type="SUPFAM" id="SSF49785">
    <property type="entry name" value="Galactose-binding domain-like"/>
    <property type="match status" value="1"/>
</dbReference>
<dbReference type="InterPro" id="IPR015500">
    <property type="entry name" value="Peptidase_S8_subtilisin-rel"/>
</dbReference>
<dbReference type="AlphaFoldDB" id="A0A8D0TPH4"/>
<evidence type="ECO:0000256" key="15">
    <source>
        <dbReference type="ARBA" id="ARBA00039626"/>
    </source>
</evidence>
<dbReference type="SUPFAM" id="SSF54897">
    <property type="entry name" value="Protease propeptides/inhibitors"/>
    <property type="match status" value="1"/>
</dbReference>
<evidence type="ECO:0000256" key="17">
    <source>
        <dbReference type="ARBA" id="ARBA00042708"/>
    </source>
</evidence>
<evidence type="ECO:0000256" key="18">
    <source>
        <dbReference type="PIRSR" id="PIRSR615500-1"/>
    </source>
</evidence>
<evidence type="ECO:0000313" key="22">
    <source>
        <dbReference type="Ensembl" id="ENSSSCP00025044463.1"/>
    </source>
</evidence>
<dbReference type="PRINTS" id="PR00723">
    <property type="entry name" value="SUBTILISIN"/>
</dbReference>
<dbReference type="InterPro" id="IPR036852">
    <property type="entry name" value="Peptidase_S8/S53_dom_sf"/>
</dbReference>
<reference evidence="23 24" key="1">
    <citation type="submission" date="2017-08" db="EMBL/GenBank/DDBJ databases">
        <title>USMARCv1.0.</title>
        <authorList>
            <person name="Hannum G.I."/>
            <person name="Koren S."/>
            <person name="Schroeder S.G."/>
            <person name="Chin S.C."/>
            <person name="Nonneman D.J."/>
            <person name="Becker S.A."/>
            <person name="Rosen B.D."/>
            <person name="Bickhart D.M."/>
            <person name="Putnam N.H."/>
            <person name="Green R.E."/>
            <person name="Tuggle C.K."/>
            <person name="Liu H."/>
            <person name="Rohrer G.A."/>
            <person name="Warr A."/>
            <person name="Hall R."/>
            <person name="Kim K."/>
            <person name="Hume D.A."/>
            <person name="Talbot R."/>
            <person name="Chow W."/>
            <person name="Howe K."/>
            <person name="Schwartz A.S."/>
            <person name="Watson M."/>
            <person name="Archibald A.L."/>
            <person name="Phillippy A.M."/>
            <person name="Smith T.P.L."/>
        </authorList>
    </citation>
    <scope>NUCLEOTIDE SEQUENCE [LARGE SCALE GENOMIC DNA]</scope>
</reference>
<dbReference type="PROSITE" id="PS00136">
    <property type="entry name" value="SUBTILASE_ASP"/>
    <property type="match status" value="1"/>
</dbReference>
<dbReference type="InterPro" id="IPR032815">
    <property type="entry name" value="S8_pro-domain"/>
</dbReference>
<keyword evidence="10" id="KW-1015">Disulfide bond</keyword>
<dbReference type="Ensembl" id="ENSSSCT00015068462.1">
    <property type="protein sequence ID" value="ENSSSCP00015027409.1"/>
    <property type="gene ID" value="ENSSSCG00015050966.1"/>
</dbReference>
<keyword evidence="5" id="KW-0165">Cleavage on pair of basic residues</keyword>
<proteinExistence type="inferred from homology"/>
<keyword evidence="11" id="KW-0325">Glycoprotein</keyword>
<dbReference type="PROSITE" id="PS00138">
    <property type="entry name" value="SUBTILASE_SER"/>
    <property type="match status" value="1"/>
</dbReference>
<keyword evidence="9" id="KW-0865">Zymogen</keyword>
<dbReference type="CDD" id="cd04059">
    <property type="entry name" value="Peptidases_S8_Protein_convertases_Kexins_Furin-like"/>
    <property type="match status" value="1"/>
</dbReference>
<comment type="subcellular location">
    <subcellularLocation>
        <location evidence="1">Secreted</location>
    </subcellularLocation>
</comment>
<dbReference type="GO" id="GO:0004252">
    <property type="term" value="F:serine-type endopeptidase activity"/>
    <property type="evidence" value="ECO:0007669"/>
    <property type="project" value="UniProtKB-UniRule"/>
</dbReference>
<feature type="active site" description="Charge relay system" evidence="18 19">
    <location>
        <position position="208"/>
    </location>
</feature>
<evidence type="ECO:0000256" key="7">
    <source>
        <dbReference type="ARBA" id="ARBA00022801"/>
    </source>
</evidence>
<dbReference type="InterPro" id="IPR034182">
    <property type="entry name" value="Kexin/furin"/>
</dbReference>
<feature type="domain" description="P/Homo B" evidence="21">
    <location>
        <begin position="461"/>
        <end position="582"/>
    </location>
</feature>
<dbReference type="InterPro" id="IPR022398">
    <property type="entry name" value="Peptidase_S8_His-AS"/>
</dbReference>
<evidence type="ECO:0000256" key="20">
    <source>
        <dbReference type="SAM" id="SignalP"/>
    </source>
</evidence>
<dbReference type="Ensembl" id="ENSSSCT00070040126.1">
    <property type="protein sequence ID" value="ENSSSCP00070033627.1"/>
    <property type="gene ID" value="ENSSSCG00070020219.1"/>
</dbReference>
<reference evidence="22" key="2">
    <citation type="submission" date="2025-05" db="UniProtKB">
        <authorList>
            <consortium name="Ensembl"/>
        </authorList>
    </citation>
    <scope>IDENTIFICATION</scope>
</reference>
<dbReference type="Ensembl" id="ENSSSCT00025100677.1">
    <property type="protein sequence ID" value="ENSSSCP00025044463.1"/>
    <property type="gene ID" value="ENSSSCG00025072834.1"/>
</dbReference>
<feature type="chain" id="PRO_5044684390" description="Neuroendocrine convertase 2" evidence="20">
    <location>
        <begin position="26"/>
        <end position="582"/>
    </location>
</feature>
<keyword evidence="6 20" id="KW-0732">Signal</keyword>
<dbReference type="FunFam" id="3.30.70.850:FF:000003">
    <property type="entry name" value="neuroendocrine convertase 2 isoform X1"/>
    <property type="match status" value="1"/>
</dbReference>
<feature type="signal peptide" evidence="20">
    <location>
        <begin position="1"/>
        <end position="25"/>
    </location>
</feature>
<dbReference type="Pfam" id="PF01483">
    <property type="entry name" value="P_proprotein"/>
    <property type="match status" value="1"/>
</dbReference>
<dbReference type="InterPro" id="IPR023828">
    <property type="entry name" value="Peptidase_S8_Ser-AS"/>
</dbReference>
<evidence type="ECO:0000313" key="24">
    <source>
        <dbReference type="Proteomes" id="UP000314985"/>
    </source>
</evidence>
<dbReference type="PANTHER" id="PTHR42884:SF13">
    <property type="entry name" value="NEUROENDOCRINE CONVERTASE 2"/>
    <property type="match status" value="1"/>
</dbReference>
<keyword evidence="7 19" id="KW-0378">Hydrolase</keyword>
<dbReference type="InterPro" id="IPR008979">
    <property type="entry name" value="Galactose-bd-like_sf"/>
</dbReference>
<evidence type="ECO:0000256" key="2">
    <source>
        <dbReference type="ARBA" id="ARBA00005325"/>
    </source>
</evidence>
<dbReference type="PANTHER" id="PTHR42884">
    <property type="entry name" value="PROPROTEIN CONVERTASE SUBTILISIN/KEXIN-RELATED"/>
    <property type="match status" value="1"/>
</dbReference>
<dbReference type="InterPro" id="IPR023827">
    <property type="entry name" value="Peptidase_S8_Asp-AS"/>
</dbReference>
<sequence length="582" mass="64202">MKGGCVSQWKAAAGLLFCVTVFASAERPVFTNHFLVELHKGGEEEARQVAAEHGFGVRKLPFAEGLYHFYHNGLAKAKRRRSLHHKQRLERDPRVKRALQQEGFDRKKRGYRDINEIDINMNDPLFTKQWYLINTGQADGTPGLDLNVAEAWELGYTGKGVTIGIMDDGIDYLHPDLASNYNAEASYDFSSNDPYPYPRYTDDWFNSHGTRCAGEVSAAANNNICGVGVAYSSKVAGIRMLDQPFMTDIIEASSISHMPQLIDIYSASWGPTDNGKTVDGPRELTLQAMADGVNKGRGGKGSIYVWASGDGGSYDDCNCDGYASSMWTISINSAINDGRTALYDESCSSTLASTFSNGRKRNPEAGVATTDLYGNCTLRHSGTSAAAPEAAGVFALALEANLGLTWRDMQHLTVLTSKRNQLHDEVHQWRRNGVGLEFNHLFGYGVLDAGAMVKMAKDWKTVPERFHCVGGSVQDPEKIPSTGKLVLTLTTDACEGKENFVRYLEHVQAVITVNATRRGDLNINMTSPMGTKSILLSRRPRDDDSKVVRDYQSKLAMSKKEELEEELDEAVERSLKSILGKH</sequence>
<dbReference type="InterPro" id="IPR000209">
    <property type="entry name" value="Peptidase_S8/S53_dom"/>
</dbReference>
<evidence type="ECO:0000256" key="10">
    <source>
        <dbReference type="ARBA" id="ARBA00023157"/>
    </source>
</evidence>
<dbReference type="Proteomes" id="UP000694726">
    <property type="component" value="Unplaced"/>
</dbReference>
<protein>
    <recommendedName>
        <fullName evidence="15">Neuroendocrine convertase 2</fullName>
        <ecNumber evidence="14">3.4.21.94</ecNumber>
    </recommendedName>
    <alternativeName>
        <fullName evidence="17">Prohormone convertase 2</fullName>
    </alternativeName>
    <alternativeName>
        <fullName evidence="16">Proprotein convertase 2</fullName>
    </alternativeName>
</protein>
<dbReference type="PROSITE" id="PS51892">
    <property type="entry name" value="SUBTILASE"/>
    <property type="match status" value="1"/>
</dbReference>
<evidence type="ECO:0000256" key="1">
    <source>
        <dbReference type="ARBA" id="ARBA00004613"/>
    </source>
</evidence>
<evidence type="ECO:0000313" key="25">
    <source>
        <dbReference type="Proteomes" id="UP000694727"/>
    </source>
</evidence>
<dbReference type="EC" id="3.4.21.94" evidence="14"/>
<evidence type="ECO:0000256" key="14">
    <source>
        <dbReference type="ARBA" id="ARBA00039000"/>
    </source>
</evidence>
<dbReference type="FunFam" id="3.40.50.200:FF:000004">
    <property type="entry name" value="Proprotein convertase type 2"/>
    <property type="match status" value="1"/>
</dbReference>
<feature type="active site" description="Charge relay system" evidence="18 19">
    <location>
        <position position="167"/>
    </location>
</feature>
<accession>A0A8D0TPH4</accession>
<evidence type="ECO:0000256" key="8">
    <source>
        <dbReference type="ARBA" id="ARBA00022825"/>
    </source>
</evidence>
<organism evidence="22 25">
    <name type="scientific">Sus scrofa</name>
    <name type="common">Pig</name>
    <dbReference type="NCBI Taxonomy" id="9823"/>
    <lineage>
        <taxon>Eukaryota</taxon>
        <taxon>Metazoa</taxon>
        <taxon>Chordata</taxon>
        <taxon>Craniata</taxon>
        <taxon>Vertebrata</taxon>
        <taxon>Euteleostomi</taxon>
        <taxon>Mammalia</taxon>
        <taxon>Eutheria</taxon>
        <taxon>Laurasiatheria</taxon>
        <taxon>Artiodactyla</taxon>
        <taxon>Suina</taxon>
        <taxon>Suidae</taxon>
        <taxon>Sus</taxon>
    </lineage>
</organism>
<evidence type="ECO:0000256" key="9">
    <source>
        <dbReference type="ARBA" id="ARBA00023145"/>
    </source>
</evidence>
<dbReference type="PROSITE" id="PS00137">
    <property type="entry name" value="SUBTILASE_HIS"/>
    <property type="match status" value="1"/>
</dbReference>
<dbReference type="OMA" id="LAKQWHS"/>
<dbReference type="Gene3D" id="3.40.50.200">
    <property type="entry name" value="Peptidase S8/S53 domain"/>
    <property type="match status" value="1"/>
</dbReference>
<evidence type="ECO:0000256" key="6">
    <source>
        <dbReference type="ARBA" id="ARBA00022729"/>
    </source>
</evidence>